<dbReference type="Gene3D" id="2.30.31.70">
    <property type="match status" value="1"/>
</dbReference>
<dbReference type="EMBL" id="CP067341">
    <property type="protein sequence ID" value="QQP14203.1"/>
    <property type="molecule type" value="Genomic_DNA"/>
</dbReference>
<evidence type="ECO:0000313" key="3">
    <source>
        <dbReference type="Proteomes" id="UP000596049"/>
    </source>
</evidence>
<dbReference type="Proteomes" id="UP000596049">
    <property type="component" value="Chromosome"/>
</dbReference>
<evidence type="ECO:0000259" key="1">
    <source>
        <dbReference type="Pfam" id="PF02229"/>
    </source>
</evidence>
<proteinExistence type="predicted"/>
<name>A0ABX7AW55_9BACI</name>
<sequence>MAEIKYEIIETIVVLSEGNKGWKKELNLISWNGREPKYDIRDWSEDHTKMGKGVTLSLSELQLLKESLAKLSDLD</sequence>
<accession>A0ABX7AW55</accession>
<gene>
    <name evidence="2" type="ORF">FJQ98_09380</name>
</gene>
<reference evidence="2 3" key="1">
    <citation type="submission" date="2020-01" db="EMBL/GenBank/DDBJ databases">
        <authorList>
            <person name="Liu G."/>
            <person name="Liu B."/>
        </authorList>
    </citation>
    <scope>NUCLEOTIDE SEQUENCE [LARGE SCALE GENOMIC DNA]</scope>
    <source>
        <strain evidence="2 3">FJAT-51161</strain>
    </source>
</reference>
<keyword evidence="3" id="KW-1185">Reference proteome</keyword>
<dbReference type="Pfam" id="PF02229">
    <property type="entry name" value="PC4"/>
    <property type="match status" value="1"/>
</dbReference>
<dbReference type="RefSeq" id="WP_053593702.1">
    <property type="nucleotide sequence ID" value="NZ_CP067341.1"/>
</dbReference>
<feature type="domain" description="Transcriptional coactivator p15 (PC4) C-terminal" evidence="1">
    <location>
        <begin position="19"/>
        <end position="66"/>
    </location>
</feature>
<organism evidence="2 3">
    <name type="scientific">Lysinibacillus agricola</name>
    <dbReference type="NCBI Taxonomy" id="2590012"/>
    <lineage>
        <taxon>Bacteria</taxon>
        <taxon>Bacillati</taxon>
        <taxon>Bacillota</taxon>
        <taxon>Bacilli</taxon>
        <taxon>Bacillales</taxon>
        <taxon>Bacillaceae</taxon>
        <taxon>Lysinibacillus</taxon>
    </lineage>
</organism>
<protein>
    <recommendedName>
        <fullName evidence="1">Transcriptional coactivator p15 (PC4) C-terminal domain-containing protein</fullName>
    </recommendedName>
</protein>
<evidence type="ECO:0000313" key="2">
    <source>
        <dbReference type="EMBL" id="QQP14203.1"/>
    </source>
</evidence>
<dbReference type="PIRSF" id="PIRSF037246">
    <property type="entry name" value="UCP037246"/>
    <property type="match status" value="1"/>
</dbReference>
<dbReference type="InterPro" id="IPR017154">
    <property type="entry name" value="PC4-like"/>
</dbReference>
<dbReference type="InterPro" id="IPR003173">
    <property type="entry name" value="PC4_C"/>
</dbReference>